<proteinExistence type="predicted"/>
<feature type="binding site" evidence="12">
    <location>
        <position position="10"/>
    </location>
    <ligand>
        <name>Zn(2+)</name>
        <dbReference type="ChEBI" id="CHEBI:29105"/>
        <label>1</label>
    </ligand>
</feature>
<keyword evidence="3" id="KW-0004">4Fe-4S</keyword>
<reference evidence="15 16" key="1">
    <citation type="journal article" date="2016" name="Sci. Rep.">
        <title>Metabolic traits of an uncultured archaeal lineage -MSBL1- from brine pools of the Red Sea.</title>
        <authorList>
            <person name="Mwirichia R."/>
            <person name="Alam I."/>
            <person name="Rashid M."/>
            <person name="Vinu M."/>
            <person name="Ba-Alawi W."/>
            <person name="Anthony Kamau A."/>
            <person name="Kamanda Ngugi D."/>
            <person name="Goker M."/>
            <person name="Klenk H.P."/>
            <person name="Bajic V."/>
            <person name="Stingl U."/>
        </authorList>
    </citation>
    <scope>NUCLEOTIDE SEQUENCE [LARGE SCALE GENOMIC DNA]</scope>
    <source>
        <strain evidence="15">SCGC-AAA382A20</strain>
    </source>
</reference>
<dbReference type="FunFam" id="3.40.50.620:FF:000174">
    <property type="entry name" value="ATPase, PP-loop superfamily"/>
    <property type="match status" value="1"/>
</dbReference>
<dbReference type="CDD" id="cd01713">
    <property type="entry name" value="CTU1-like"/>
    <property type="match status" value="1"/>
</dbReference>
<keyword evidence="16" id="KW-1185">Reference proteome</keyword>
<dbReference type="GO" id="GO:0000049">
    <property type="term" value="F:tRNA binding"/>
    <property type="evidence" value="ECO:0007669"/>
    <property type="project" value="InterPro"/>
</dbReference>
<dbReference type="GO" id="GO:0046872">
    <property type="term" value="F:metal ion binding"/>
    <property type="evidence" value="ECO:0007669"/>
    <property type="project" value="UniProtKB-KW"/>
</dbReference>
<comment type="caution">
    <text evidence="15">The sequence shown here is derived from an EMBL/GenBank/DDBJ whole genome shotgun (WGS) entry which is preliminary data.</text>
</comment>
<keyword evidence="7 12" id="KW-0862">Zinc</keyword>
<evidence type="ECO:0000256" key="5">
    <source>
        <dbReference type="ARBA" id="ARBA00022723"/>
    </source>
</evidence>
<dbReference type="AlphaFoldDB" id="A0A133VKP3"/>
<dbReference type="PANTHER" id="PTHR11807:SF12">
    <property type="entry name" value="CYTOPLASMIC TRNA 2-THIOLATION PROTEIN 1"/>
    <property type="match status" value="1"/>
</dbReference>
<dbReference type="InterPro" id="IPR011063">
    <property type="entry name" value="TilS/TtcA_N"/>
</dbReference>
<organism evidence="15 16">
    <name type="scientific">candidate division MSBL1 archaeon SCGC-AAA382A20</name>
    <dbReference type="NCBI Taxonomy" id="1698280"/>
    <lineage>
        <taxon>Archaea</taxon>
        <taxon>Methanobacteriati</taxon>
        <taxon>Methanobacteriota</taxon>
        <taxon>candidate division MSBL1</taxon>
    </lineage>
</organism>
<evidence type="ECO:0000256" key="6">
    <source>
        <dbReference type="ARBA" id="ARBA00022741"/>
    </source>
</evidence>
<evidence type="ECO:0000256" key="8">
    <source>
        <dbReference type="ARBA" id="ARBA00022840"/>
    </source>
</evidence>
<feature type="binding site" evidence="12">
    <location>
        <position position="26"/>
    </location>
    <ligand>
        <name>Zn(2+)</name>
        <dbReference type="ChEBI" id="CHEBI:29105"/>
        <label>1</label>
    </ligand>
</feature>
<evidence type="ECO:0000256" key="9">
    <source>
        <dbReference type="ARBA" id="ARBA00022842"/>
    </source>
</evidence>
<dbReference type="Proteomes" id="UP000070263">
    <property type="component" value="Unassembled WGS sequence"/>
</dbReference>
<dbReference type="NCBIfam" id="TIGR00269">
    <property type="entry name" value="TIGR00269 family protein"/>
    <property type="match status" value="1"/>
</dbReference>
<gene>
    <name evidence="15" type="ORF">AKJ51_02245</name>
</gene>
<dbReference type="InterPro" id="IPR035107">
    <property type="entry name" value="tRNA_thiolation_TtcA_Ctu1"/>
</dbReference>
<comment type="cofactor">
    <cofactor evidence="1">
        <name>Mg(2+)</name>
        <dbReference type="ChEBI" id="CHEBI:18420"/>
    </cofactor>
</comment>
<feature type="binding site" evidence="12">
    <location>
        <position position="289"/>
    </location>
    <ligand>
        <name>Zn(2+)</name>
        <dbReference type="ChEBI" id="CHEBI:29105"/>
        <label>2</label>
    </ligand>
</feature>
<protein>
    <submittedName>
        <fullName evidence="15">Uncharacterized protein</fullName>
    </submittedName>
</protein>
<feature type="binding site" evidence="12">
    <location>
        <position position="298"/>
    </location>
    <ligand>
        <name>Zn(2+)</name>
        <dbReference type="ChEBI" id="CHEBI:29105"/>
        <label>2</label>
    </ligand>
</feature>
<evidence type="ECO:0000259" key="14">
    <source>
        <dbReference type="Pfam" id="PF22082"/>
    </source>
</evidence>
<sequence length="307" mass="35714">MSEKSNCWKCGETAVIYRKYEGKAWCAKHFLQQFESRVKETVRKEELFKPDDKVCIALSGGMDSSALLYFMNKLLKDWRDSELFALAIDEGIKGYRNESLEMAKNLCDDLDVKLHIARFKEAFGRTLDEIMEDKVKACTYCGVFRRWLLNKRSRELGATKLATAHNLDDELQSVFMNYLKGNMKRMIRLGAKPSIVEHPKFVPRVKPFRNIPEREITLYGRLGNLELHQTECPYVEESLRFDVRDFLNRMEEKCPSTKYTALRAFDKILPALREEFETGETPVKECEKCGELTSRDVCKACELLQKV</sequence>
<dbReference type="GO" id="GO:0002143">
    <property type="term" value="P:tRNA wobble position uridine thiolation"/>
    <property type="evidence" value="ECO:0007669"/>
    <property type="project" value="TreeGrafter"/>
</dbReference>
<evidence type="ECO:0000256" key="12">
    <source>
        <dbReference type="PIRSR" id="PIRSR004976-50"/>
    </source>
</evidence>
<keyword evidence="5 12" id="KW-0479">Metal-binding</keyword>
<dbReference type="SUPFAM" id="SSF52402">
    <property type="entry name" value="Adenine nucleotide alpha hydrolases-like"/>
    <property type="match status" value="1"/>
</dbReference>
<feature type="binding site" evidence="12">
    <location>
        <position position="29"/>
    </location>
    <ligand>
        <name>Zn(2+)</name>
        <dbReference type="ChEBI" id="CHEBI:29105"/>
        <label>1</label>
    </ligand>
</feature>
<evidence type="ECO:0000259" key="13">
    <source>
        <dbReference type="Pfam" id="PF01171"/>
    </source>
</evidence>
<dbReference type="EMBL" id="LHYE01000020">
    <property type="protein sequence ID" value="KXB07014.1"/>
    <property type="molecule type" value="Genomic_DNA"/>
</dbReference>
<dbReference type="InterPro" id="IPR000541">
    <property type="entry name" value="Ncs6/Tuc1/Ctu1"/>
</dbReference>
<comment type="cofactor">
    <cofactor evidence="2">
        <name>[4Fe-4S] cluster</name>
        <dbReference type="ChEBI" id="CHEBI:49883"/>
    </cofactor>
</comment>
<evidence type="ECO:0000313" key="15">
    <source>
        <dbReference type="EMBL" id="KXB07014.1"/>
    </source>
</evidence>
<feature type="binding site" evidence="12">
    <location>
        <position position="286"/>
    </location>
    <ligand>
        <name>Zn(2+)</name>
        <dbReference type="ChEBI" id="CHEBI:29105"/>
        <label>2</label>
    </ligand>
</feature>
<evidence type="ECO:0000313" key="16">
    <source>
        <dbReference type="Proteomes" id="UP000070263"/>
    </source>
</evidence>
<dbReference type="Pfam" id="PF22082">
    <property type="entry name" value="TtuA_LIM_N"/>
    <property type="match status" value="1"/>
</dbReference>
<keyword evidence="10" id="KW-0408">Iron</keyword>
<dbReference type="Gene3D" id="3.40.50.620">
    <property type="entry name" value="HUPs"/>
    <property type="match status" value="1"/>
</dbReference>
<feature type="domain" description="tRNA(Ile)-lysidine/2-thiocytidine synthase N-terminal" evidence="13">
    <location>
        <begin position="53"/>
        <end position="188"/>
    </location>
</feature>
<keyword evidence="6" id="KW-0547">Nucleotide-binding</keyword>
<evidence type="ECO:0000256" key="3">
    <source>
        <dbReference type="ARBA" id="ARBA00022485"/>
    </source>
</evidence>
<feature type="binding site" evidence="12">
    <location>
        <position position="7"/>
    </location>
    <ligand>
        <name>Zn(2+)</name>
        <dbReference type="ChEBI" id="CHEBI:29105"/>
        <label>1</label>
    </ligand>
</feature>
<evidence type="ECO:0000256" key="7">
    <source>
        <dbReference type="ARBA" id="ARBA00022833"/>
    </source>
</evidence>
<dbReference type="GO" id="GO:0002144">
    <property type="term" value="C:cytosolic tRNA wobble base thiouridylase complex"/>
    <property type="evidence" value="ECO:0007669"/>
    <property type="project" value="TreeGrafter"/>
</dbReference>
<feature type="domain" description="2-thiouridine synthetase TtuA-like N-terminal LIM" evidence="14">
    <location>
        <begin position="6"/>
        <end position="31"/>
    </location>
</feature>
<evidence type="ECO:0000256" key="11">
    <source>
        <dbReference type="ARBA" id="ARBA00023014"/>
    </source>
</evidence>
<keyword evidence="8" id="KW-0067">ATP-binding</keyword>
<dbReference type="InterPro" id="IPR014729">
    <property type="entry name" value="Rossmann-like_a/b/a_fold"/>
</dbReference>
<dbReference type="PIRSF" id="PIRSF004976">
    <property type="entry name" value="ATPase_YdaO"/>
    <property type="match status" value="1"/>
</dbReference>
<name>A0A133VKP3_9EURY</name>
<keyword evidence="9" id="KW-0460">Magnesium</keyword>
<dbReference type="InterPro" id="IPR054306">
    <property type="entry name" value="TtuA-like_LIM_N"/>
</dbReference>
<dbReference type="Pfam" id="PF01171">
    <property type="entry name" value="ATP_bind_3"/>
    <property type="match status" value="1"/>
</dbReference>
<evidence type="ECO:0000256" key="2">
    <source>
        <dbReference type="ARBA" id="ARBA00001966"/>
    </source>
</evidence>
<accession>A0A133VKP3</accession>
<feature type="binding site" evidence="12">
    <location>
        <position position="301"/>
    </location>
    <ligand>
        <name>Zn(2+)</name>
        <dbReference type="ChEBI" id="CHEBI:29105"/>
        <label>2</label>
    </ligand>
</feature>
<evidence type="ECO:0000256" key="1">
    <source>
        <dbReference type="ARBA" id="ARBA00001946"/>
    </source>
</evidence>
<evidence type="ECO:0000256" key="10">
    <source>
        <dbReference type="ARBA" id="ARBA00023004"/>
    </source>
</evidence>
<dbReference type="InterPro" id="IPR056369">
    <property type="entry name" value="CTU1-like_ATP-bd"/>
</dbReference>
<keyword evidence="11" id="KW-0411">Iron-sulfur</keyword>
<keyword evidence="4" id="KW-0808">Transferase</keyword>
<evidence type="ECO:0000256" key="4">
    <source>
        <dbReference type="ARBA" id="ARBA00022679"/>
    </source>
</evidence>
<dbReference type="GO" id="GO:0005524">
    <property type="term" value="F:ATP binding"/>
    <property type="evidence" value="ECO:0007669"/>
    <property type="project" value="UniProtKB-KW"/>
</dbReference>
<dbReference type="PANTHER" id="PTHR11807">
    <property type="entry name" value="ATPASES OF THE PP SUPERFAMILY-RELATED"/>
    <property type="match status" value="1"/>
</dbReference>
<dbReference type="GO" id="GO:0016740">
    <property type="term" value="F:transferase activity"/>
    <property type="evidence" value="ECO:0007669"/>
    <property type="project" value="UniProtKB-KW"/>
</dbReference>
<dbReference type="GO" id="GO:0051539">
    <property type="term" value="F:4 iron, 4 sulfur cluster binding"/>
    <property type="evidence" value="ECO:0007669"/>
    <property type="project" value="UniProtKB-KW"/>
</dbReference>